<evidence type="ECO:0000256" key="1">
    <source>
        <dbReference type="ARBA" id="ARBA00023015"/>
    </source>
</evidence>
<dbReference type="PANTHER" id="PTHR44688">
    <property type="entry name" value="DNA-BINDING TRANSCRIPTIONAL ACTIVATOR DEVR_DOSR"/>
    <property type="match status" value="1"/>
</dbReference>
<dbReference type="InterPro" id="IPR016032">
    <property type="entry name" value="Sig_transdc_resp-reg_C-effctor"/>
</dbReference>
<dbReference type="EMBL" id="AWTP01000002">
    <property type="protein sequence ID" value="KGH21587.1"/>
    <property type="molecule type" value="Genomic_DNA"/>
</dbReference>
<evidence type="ECO:0000313" key="6">
    <source>
        <dbReference type="Proteomes" id="UP000029549"/>
    </source>
</evidence>
<keyword evidence="6" id="KW-1185">Reference proteome</keyword>
<dbReference type="SUPFAM" id="SSF52540">
    <property type="entry name" value="P-loop containing nucleoside triphosphate hydrolases"/>
    <property type="match status" value="1"/>
</dbReference>
<dbReference type="InterPro" id="IPR011990">
    <property type="entry name" value="TPR-like_helical_dom_sf"/>
</dbReference>
<sequence length="887" mass="98021">MPAPPTPSADACAYAALEGKLQPPRLGHACVPRSKLLGMLKQTPDWRVLMLRAPAGYGKTTLMSLLFKRLSNLPATFCHWLTLDPSDEDPLHLLTHLQACIDRNWGSRSASGIARFSDLGAWLQAVALLPGQRVLFLDELESVQTSASVRLLHQLLRFAPDNLRIVASARPHSPIALARMKVGAGLLEWSARQLRFDDGETRALLQVSNVGRPPPPQPWLELIAQRCEGWPAALRLGALALHRSENDPRFLDMLQDNRSDLAEYLANEVFEQQPPQWRAFLLDTCVLRYLLPSLCDALCGRSDSAPLLEEMARSLQFITPLSQGPGQSGAWICHSLLQDFLRKRLDALHPGRAAMLHCKAAAWLEARGLLTEAMGHGLDCGNPDFAAALVNRAARPLVLSGHLATVQQAIARLPAHIADSHPGIVWASARAHAYLHQVEEAQARFQQLRALSAQQAFDRPMREDYLALEALISIASGDMEQVLRVIQHNLSWTEGDYARGSMLNVQAYAELARMNFDTALALLDQADLHNRKALHLFGLSAAQGLRAAIWSSRGELRKALACYSGQSMDERSEYAAPGLGLRCELLYETDQLDALQALLALHTPHADDSQATDLAIGSYLAAARLDFARGNHEAAQAILDRTLARALQRNFHRLVMACRWEKVRMATLSGQHDLAQKLMPAERPDAGRFHFATDPEAGDLTWLRLLVRSGQARQALPAIAQRLAQAQFMQRGWRALKLGILHACALDALGQCSAADAALASALDTGSRQGFVRSFADEGPPVLDRIGAWLTSAAPLPAPREYLHQVLTVGRSTADAQKKPRHIDTFSQRERELLQALALGGRNQEIAQRLQLTENTVKWYLKRLYMKLDAHNRTQAIAQARRLHLLD</sequence>
<keyword evidence="2" id="KW-0238">DNA-binding</keyword>
<dbReference type="SUPFAM" id="SSF48452">
    <property type="entry name" value="TPR-like"/>
    <property type="match status" value="1"/>
</dbReference>
<dbReference type="InterPro" id="IPR059106">
    <property type="entry name" value="WHD_MalT"/>
</dbReference>
<evidence type="ECO:0000256" key="3">
    <source>
        <dbReference type="ARBA" id="ARBA00023163"/>
    </source>
</evidence>
<dbReference type="InterPro" id="IPR036388">
    <property type="entry name" value="WH-like_DNA-bd_sf"/>
</dbReference>
<evidence type="ECO:0000313" key="5">
    <source>
        <dbReference type="EMBL" id="KGH21587.1"/>
    </source>
</evidence>
<dbReference type="Gene3D" id="1.25.40.10">
    <property type="entry name" value="Tetratricopeptide repeat domain"/>
    <property type="match status" value="1"/>
</dbReference>
<name>A0A0E3C3A9_9BURK</name>
<evidence type="ECO:0000259" key="4">
    <source>
        <dbReference type="PROSITE" id="PS50043"/>
    </source>
</evidence>
<gene>
    <name evidence="5" type="ORF">P608_01650</name>
</gene>
<dbReference type="SUPFAM" id="SSF46894">
    <property type="entry name" value="C-terminal effector domain of the bipartite response regulators"/>
    <property type="match status" value="1"/>
</dbReference>
<keyword evidence="1" id="KW-0805">Transcription regulation</keyword>
<dbReference type="Pfam" id="PF00196">
    <property type="entry name" value="GerE"/>
    <property type="match status" value="1"/>
</dbReference>
<dbReference type="AlphaFoldDB" id="A0A0E3C3A9"/>
<organism evidence="5 6">
    <name type="scientific">Comamonas thiooxydans</name>
    <dbReference type="NCBI Taxonomy" id="363952"/>
    <lineage>
        <taxon>Bacteria</taxon>
        <taxon>Pseudomonadati</taxon>
        <taxon>Pseudomonadota</taxon>
        <taxon>Betaproteobacteria</taxon>
        <taxon>Burkholderiales</taxon>
        <taxon>Comamonadaceae</taxon>
        <taxon>Comamonas</taxon>
    </lineage>
</organism>
<dbReference type="PROSITE" id="PS00622">
    <property type="entry name" value="HTH_LUXR_1"/>
    <property type="match status" value="1"/>
</dbReference>
<dbReference type="Gene3D" id="1.10.10.10">
    <property type="entry name" value="Winged helix-like DNA-binding domain superfamily/Winged helix DNA-binding domain"/>
    <property type="match status" value="1"/>
</dbReference>
<feature type="domain" description="HTH luxR-type" evidence="4">
    <location>
        <begin position="819"/>
        <end position="884"/>
    </location>
</feature>
<accession>A0A0E3C3A9</accession>
<dbReference type="Pfam" id="PF17874">
    <property type="entry name" value="TPR_MalT"/>
    <property type="match status" value="1"/>
</dbReference>
<dbReference type="GO" id="GO:0006355">
    <property type="term" value="P:regulation of DNA-templated transcription"/>
    <property type="evidence" value="ECO:0007669"/>
    <property type="project" value="InterPro"/>
</dbReference>
<dbReference type="InterPro" id="IPR027417">
    <property type="entry name" value="P-loop_NTPase"/>
</dbReference>
<dbReference type="PANTHER" id="PTHR44688:SF16">
    <property type="entry name" value="DNA-BINDING TRANSCRIPTIONAL ACTIVATOR DEVR_DOSR"/>
    <property type="match status" value="1"/>
</dbReference>
<proteinExistence type="predicted"/>
<dbReference type="PRINTS" id="PR00038">
    <property type="entry name" value="HTHLUXR"/>
</dbReference>
<dbReference type="PROSITE" id="PS50043">
    <property type="entry name" value="HTH_LUXR_2"/>
    <property type="match status" value="1"/>
</dbReference>
<comment type="caution">
    <text evidence="5">The sequence shown here is derived from an EMBL/GenBank/DDBJ whole genome shotgun (WGS) entry which is preliminary data.</text>
</comment>
<evidence type="ECO:0000256" key="2">
    <source>
        <dbReference type="ARBA" id="ARBA00023125"/>
    </source>
</evidence>
<protein>
    <recommendedName>
        <fullName evidence="4">HTH luxR-type domain-containing protein</fullName>
    </recommendedName>
</protein>
<dbReference type="GO" id="GO:0003677">
    <property type="term" value="F:DNA binding"/>
    <property type="evidence" value="ECO:0007669"/>
    <property type="project" value="UniProtKB-KW"/>
</dbReference>
<dbReference type="InterPro" id="IPR000792">
    <property type="entry name" value="Tscrpt_reg_LuxR_C"/>
</dbReference>
<dbReference type="Proteomes" id="UP000029549">
    <property type="component" value="Unassembled WGS sequence"/>
</dbReference>
<dbReference type="Pfam" id="PF25873">
    <property type="entry name" value="WHD_MalT"/>
    <property type="match status" value="1"/>
</dbReference>
<dbReference type="SMART" id="SM00421">
    <property type="entry name" value="HTH_LUXR"/>
    <property type="match status" value="1"/>
</dbReference>
<dbReference type="CDD" id="cd06170">
    <property type="entry name" value="LuxR_C_like"/>
    <property type="match status" value="1"/>
</dbReference>
<keyword evidence="3" id="KW-0804">Transcription</keyword>
<dbReference type="InterPro" id="IPR041617">
    <property type="entry name" value="TPR_MalT"/>
</dbReference>
<reference evidence="5 6" key="1">
    <citation type="submission" date="2013-09" db="EMBL/GenBank/DDBJ databases">
        <title>High correlation between genotypes and phenotypes of environmental bacteria Comamonas testosteroni strains.</title>
        <authorList>
            <person name="Liu L."/>
            <person name="Zhu W."/>
            <person name="Xia X."/>
            <person name="Xu B."/>
            <person name="Luo M."/>
            <person name="Wang G."/>
        </authorList>
    </citation>
    <scope>NUCLEOTIDE SEQUENCE [LARGE SCALE GENOMIC DNA]</scope>
    <source>
        <strain evidence="5 6">DF2</strain>
    </source>
</reference>